<dbReference type="InterPro" id="IPR021136">
    <property type="entry name" value="Flagellar_hook_control-like_C"/>
</dbReference>
<feature type="region of interest" description="Disordered" evidence="1">
    <location>
        <begin position="478"/>
        <end position="529"/>
    </location>
</feature>
<feature type="compositionally biased region" description="Low complexity" evidence="1">
    <location>
        <begin position="114"/>
        <end position="125"/>
    </location>
</feature>
<dbReference type="Proteomes" id="UP001166585">
    <property type="component" value="Unassembled WGS sequence"/>
</dbReference>
<accession>A0ABS5RCE1</accession>
<feature type="region of interest" description="Disordered" evidence="1">
    <location>
        <begin position="1"/>
        <end position="241"/>
    </location>
</feature>
<dbReference type="Gene3D" id="3.30.750.140">
    <property type="match status" value="1"/>
</dbReference>
<comment type="caution">
    <text evidence="3">The sequence shown here is derived from an EMBL/GenBank/DDBJ whole genome shotgun (WGS) entry which is preliminary data.</text>
</comment>
<keyword evidence="3" id="KW-0969">Cilium</keyword>
<evidence type="ECO:0000313" key="3">
    <source>
        <dbReference type="EMBL" id="MBS9479328.1"/>
    </source>
</evidence>
<keyword evidence="3" id="KW-0282">Flagellum</keyword>
<dbReference type="CDD" id="cd17470">
    <property type="entry name" value="T3SS_Flik_C"/>
    <property type="match status" value="1"/>
</dbReference>
<sequence>MLRPTASGAAPDEPRARGDKPADAGDFGDLLSAIAEETGQRPGSARNKGDGSALPERAAGEQTSDSAHETEGLRRTVAANGEHRTWQDRLAALLHPASGETQETAPGSLAPDSDVAAGADGNAAKEAADGPATEILPHRNIRPAGREHPTAPVPLDTALPPEPVERVADDTLLTADETYPEPEETPAPADPHSTTGAEMLAATSRALPSAAPPAQTQTAGTLDERASMAGETPAAPDNAPEAPIATLPLRILLRETHFAPVTPFDVSQPSTGLTGLPPAPASAAAGKDTGSFRLPDPAAHPASEDNALPADPSAGRETRLNDVVVPMARRDEARAAGRDSSLPASGPQLDTTPAAMAGQVAASVPSAPLAPTGTPADQVGAAIQRAGALPLGGAPAFEASARGPVRILEIQLHPVELGVVTVRLRNGRNGLEVRVQAARAETAQLLAQDRTALLASLTEQGHVAADLTITSLTASAGLTGHDARGLPSSTWPAPDEGDSDGRQQHSGARRDGRQNDTPAQRDTDDGASE</sequence>
<proteinExistence type="predicted"/>
<reference evidence="3" key="1">
    <citation type="submission" date="2021-05" db="EMBL/GenBank/DDBJ databases">
        <authorList>
            <person name="Sun Q."/>
            <person name="Inoue M."/>
        </authorList>
    </citation>
    <scope>NUCLEOTIDE SEQUENCE</scope>
    <source>
        <strain evidence="3">VKM B-3255</strain>
    </source>
</reference>
<feature type="region of interest" description="Disordered" evidence="1">
    <location>
        <begin position="263"/>
        <end position="352"/>
    </location>
</feature>
<protein>
    <submittedName>
        <fullName evidence="3">Flagellar hook-length control protein FliK</fullName>
    </submittedName>
</protein>
<gene>
    <name evidence="3" type="ORF">KIP89_19645</name>
</gene>
<feature type="compositionally biased region" description="Basic and acidic residues" evidence="1">
    <location>
        <begin position="328"/>
        <end position="337"/>
    </location>
</feature>
<keyword evidence="3" id="KW-0966">Cell projection</keyword>
<feature type="compositionally biased region" description="Basic and acidic residues" evidence="1">
    <location>
        <begin position="12"/>
        <end position="23"/>
    </location>
</feature>
<evidence type="ECO:0000259" key="2">
    <source>
        <dbReference type="Pfam" id="PF02120"/>
    </source>
</evidence>
<feature type="domain" description="Flagellar hook-length control protein-like C-terminal" evidence="2">
    <location>
        <begin position="401"/>
        <end position="471"/>
    </location>
</feature>
<dbReference type="RefSeq" id="WP_213757298.1">
    <property type="nucleotide sequence ID" value="NZ_JAHCQH010000025.1"/>
</dbReference>
<dbReference type="InterPro" id="IPR038610">
    <property type="entry name" value="FliK-like_C_sf"/>
</dbReference>
<keyword evidence="4" id="KW-1185">Reference proteome</keyword>
<dbReference type="Pfam" id="PF02120">
    <property type="entry name" value="Flg_hook"/>
    <property type="match status" value="1"/>
</dbReference>
<feature type="compositionally biased region" description="Basic and acidic residues" evidence="1">
    <location>
        <begin position="499"/>
        <end position="529"/>
    </location>
</feature>
<name>A0ABS5RCE1_9HYPH</name>
<organism evidence="3 4">
    <name type="scientific">Ancylobacter radicis</name>
    <dbReference type="NCBI Taxonomy" id="2836179"/>
    <lineage>
        <taxon>Bacteria</taxon>
        <taxon>Pseudomonadati</taxon>
        <taxon>Pseudomonadota</taxon>
        <taxon>Alphaproteobacteria</taxon>
        <taxon>Hyphomicrobiales</taxon>
        <taxon>Xanthobacteraceae</taxon>
        <taxon>Ancylobacter</taxon>
    </lineage>
</organism>
<evidence type="ECO:0000256" key="1">
    <source>
        <dbReference type="SAM" id="MobiDB-lite"/>
    </source>
</evidence>
<dbReference type="EMBL" id="JAHCQH010000025">
    <property type="protein sequence ID" value="MBS9479328.1"/>
    <property type="molecule type" value="Genomic_DNA"/>
</dbReference>
<evidence type="ECO:0000313" key="4">
    <source>
        <dbReference type="Proteomes" id="UP001166585"/>
    </source>
</evidence>